<dbReference type="AlphaFoldDB" id="A0A166EV33"/>
<gene>
    <name evidence="1" type="ORF">FIBSPDRAFT_67502</name>
</gene>
<dbReference type="Proteomes" id="UP000076532">
    <property type="component" value="Unassembled WGS sequence"/>
</dbReference>
<sequence>MKLDPWRTRRFLTWTCTFGRPASSQSCVSSLPALLGHDHLLPSRSSSSRRNAHPYAISPRRYRRCFTIKARLYTCASVLPRNSTIPTLIMYQLQCTPLETCVRALCIGCKLKRTGYRWIIVLHVVLQI</sequence>
<evidence type="ECO:0000313" key="1">
    <source>
        <dbReference type="EMBL" id="KZP16137.1"/>
    </source>
</evidence>
<keyword evidence="2" id="KW-1185">Reference proteome</keyword>
<organism evidence="1 2">
    <name type="scientific">Athelia psychrophila</name>
    <dbReference type="NCBI Taxonomy" id="1759441"/>
    <lineage>
        <taxon>Eukaryota</taxon>
        <taxon>Fungi</taxon>
        <taxon>Dikarya</taxon>
        <taxon>Basidiomycota</taxon>
        <taxon>Agaricomycotina</taxon>
        <taxon>Agaricomycetes</taxon>
        <taxon>Agaricomycetidae</taxon>
        <taxon>Atheliales</taxon>
        <taxon>Atheliaceae</taxon>
        <taxon>Athelia</taxon>
    </lineage>
</organism>
<protein>
    <submittedName>
        <fullName evidence="1">Uncharacterized protein</fullName>
    </submittedName>
</protein>
<dbReference type="EMBL" id="KV417597">
    <property type="protein sequence ID" value="KZP16137.1"/>
    <property type="molecule type" value="Genomic_DNA"/>
</dbReference>
<accession>A0A166EV33</accession>
<name>A0A166EV33_9AGAM</name>
<reference evidence="1 2" key="1">
    <citation type="journal article" date="2016" name="Mol. Biol. Evol.">
        <title>Comparative Genomics of Early-Diverging Mushroom-Forming Fungi Provides Insights into the Origins of Lignocellulose Decay Capabilities.</title>
        <authorList>
            <person name="Nagy L.G."/>
            <person name="Riley R."/>
            <person name="Tritt A."/>
            <person name="Adam C."/>
            <person name="Daum C."/>
            <person name="Floudas D."/>
            <person name="Sun H."/>
            <person name="Yadav J.S."/>
            <person name="Pangilinan J."/>
            <person name="Larsson K.H."/>
            <person name="Matsuura K."/>
            <person name="Barry K."/>
            <person name="Labutti K."/>
            <person name="Kuo R."/>
            <person name="Ohm R.A."/>
            <person name="Bhattacharya S.S."/>
            <person name="Shirouzu T."/>
            <person name="Yoshinaga Y."/>
            <person name="Martin F.M."/>
            <person name="Grigoriev I.V."/>
            <person name="Hibbett D.S."/>
        </authorList>
    </citation>
    <scope>NUCLEOTIDE SEQUENCE [LARGE SCALE GENOMIC DNA]</scope>
    <source>
        <strain evidence="1 2">CBS 109695</strain>
    </source>
</reference>
<evidence type="ECO:0000313" key="2">
    <source>
        <dbReference type="Proteomes" id="UP000076532"/>
    </source>
</evidence>
<proteinExistence type="predicted"/>